<evidence type="ECO:0008006" key="5">
    <source>
        <dbReference type="Google" id="ProtNLM"/>
    </source>
</evidence>
<comment type="caution">
    <text evidence="3">The sequence shown here is derived from an EMBL/GenBank/DDBJ whole genome shotgun (WGS) entry which is preliminary data.</text>
</comment>
<accession>A0ABV8U5J6</accession>
<dbReference type="Proteomes" id="UP001595823">
    <property type="component" value="Unassembled WGS sequence"/>
</dbReference>
<protein>
    <recommendedName>
        <fullName evidence="5">DUF4386 domain-containing protein</fullName>
    </recommendedName>
</protein>
<feature type="transmembrane region" description="Helical" evidence="2">
    <location>
        <begin position="183"/>
        <end position="202"/>
    </location>
</feature>
<evidence type="ECO:0000256" key="1">
    <source>
        <dbReference type="SAM" id="MobiDB-lite"/>
    </source>
</evidence>
<feature type="transmembrane region" description="Helical" evidence="2">
    <location>
        <begin position="149"/>
        <end position="171"/>
    </location>
</feature>
<name>A0ABV8U5J6_9ACTN</name>
<feature type="transmembrane region" description="Helical" evidence="2">
    <location>
        <begin position="208"/>
        <end position="229"/>
    </location>
</feature>
<organism evidence="3 4">
    <name type="scientific">Salininema proteolyticum</name>
    <dbReference type="NCBI Taxonomy" id="1607685"/>
    <lineage>
        <taxon>Bacteria</taxon>
        <taxon>Bacillati</taxon>
        <taxon>Actinomycetota</taxon>
        <taxon>Actinomycetes</taxon>
        <taxon>Glycomycetales</taxon>
        <taxon>Glycomycetaceae</taxon>
        <taxon>Salininema</taxon>
    </lineage>
</organism>
<keyword evidence="4" id="KW-1185">Reference proteome</keyword>
<evidence type="ECO:0000256" key="2">
    <source>
        <dbReference type="SAM" id="Phobius"/>
    </source>
</evidence>
<feature type="region of interest" description="Disordered" evidence="1">
    <location>
        <begin position="1"/>
        <end position="22"/>
    </location>
</feature>
<evidence type="ECO:0000313" key="3">
    <source>
        <dbReference type="EMBL" id="MFC4337953.1"/>
    </source>
</evidence>
<dbReference type="EMBL" id="JBHSDK010000061">
    <property type="protein sequence ID" value="MFC4337953.1"/>
    <property type="molecule type" value="Genomic_DNA"/>
</dbReference>
<feature type="transmembrane region" description="Helical" evidence="2">
    <location>
        <begin position="23"/>
        <end position="44"/>
    </location>
</feature>
<keyword evidence="2" id="KW-1133">Transmembrane helix</keyword>
<gene>
    <name evidence="3" type="ORF">ACFPET_22420</name>
</gene>
<sequence>MTTSVQNRQDAPRTRNAQAGPPLGPLALAFTGLFTAGLVFQSVLGDGTPYPEPFAATAAEVAGYFAANSSAVQTQGFFMFASSMPLMIFSATAMARLHRLGVRAPGANIALAGGLIAAAMQIVCAAVVWTMSHEAVAAAEGTVQALHLLGFALGGVGIVAPMGLLIAGLAVPSLLARLTPRPVAWIGLALALLCELSLLSLLVEELSVLLPIGRFLGMAWLVVVGFTLPKNRAPKNARK</sequence>
<feature type="transmembrane region" description="Helical" evidence="2">
    <location>
        <begin position="109"/>
        <end position="129"/>
    </location>
</feature>
<reference evidence="4" key="1">
    <citation type="journal article" date="2019" name="Int. J. Syst. Evol. Microbiol.">
        <title>The Global Catalogue of Microorganisms (GCM) 10K type strain sequencing project: providing services to taxonomists for standard genome sequencing and annotation.</title>
        <authorList>
            <consortium name="The Broad Institute Genomics Platform"/>
            <consortium name="The Broad Institute Genome Sequencing Center for Infectious Disease"/>
            <person name="Wu L."/>
            <person name="Ma J."/>
        </authorList>
    </citation>
    <scope>NUCLEOTIDE SEQUENCE [LARGE SCALE GENOMIC DNA]</scope>
    <source>
        <strain evidence="4">IBRC-M 10908</strain>
    </source>
</reference>
<proteinExistence type="predicted"/>
<keyword evidence="2" id="KW-0812">Transmembrane</keyword>
<evidence type="ECO:0000313" key="4">
    <source>
        <dbReference type="Proteomes" id="UP001595823"/>
    </source>
</evidence>
<feature type="transmembrane region" description="Helical" evidence="2">
    <location>
        <begin position="77"/>
        <end position="97"/>
    </location>
</feature>
<keyword evidence="2" id="KW-0472">Membrane</keyword>
<dbReference type="RefSeq" id="WP_380625464.1">
    <property type="nucleotide sequence ID" value="NZ_JBHSDK010000061.1"/>
</dbReference>